<accession>A0A026WVW9</accession>
<protein>
    <submittedName>
        <fullName evidence="4">Uncharacterized protein</fullName>
    </submittedName>
</protein>
<dbReference type="InterPro" id="IPR002213">
    <property type="entry name" value="UDP_glucos_trans"/>
</dbReference>
<dbReference type="PANTHER" id="PTHR48043:SF145">
    <property type="entry name" value="FI06409P-RELATED"/>
    <property type="match status" value="1"/>
</dbReference>
<reference evidence="4 5" key="1">
    <citation type="journal article" date="2014" name="Curr. Biol.">
        <title>The genome of the clonal raider ant Cerapachys biroi.</title>
        <authorList>
            <person name="Oxley P.R."/>
            <person name="Ji L."/>
            <person name="Fetter-Pruneda I."/>
            <person name="McKenzie S.K."/>
            <person name="Li C."/>
            <person name="Hu H."/>
            <person name="Zhang G."/>
            <person name="Kronauer D.J."/>
        </authorList>
    </citation>
    <scope>NUCLEOTIDE SEQUENCE [LARGE SCALE GENOMIC DNA]</scope>
</reference>
<proteinExistence type="inferred from homology"/>
<dbReference type="Pfam" id="PF00201">
    <property type="entry name" value="UDPGT"/>
    <property type="match status" value="1"/>
</dbReference>
<dbReference type="SUPFAM" id="SSF53756">
    <property type="entry name" value="UDP-Glycosyltransferase/glycogen phosphorylase"/>
    <property type="match status" value="1"/>
</dbReference>
<dbReference type="EMBL" id="KK107087">
    <property type="protein sequence ID" value="EZA59831.1"/>
    <property type="molecule type" value="Genomic_DNA"/>
</dbReference>
<keyword evidence="5" id="KW-1185">Reference proteome</keyword>
<keyword evidence="3" id="KW-0808">Transferase</keyword>
<gene>
    <name evidence="4" type="ORF">X777_16033</name>
</gene>
<sequence length="179" mass="20540">MIMEIFNAHCFAAIADLLHIPLIGVSTTSMYPWHSELIGQPENLAFVSNVIVRQEFPKTVWQRTYNTLHTLYCKLYFNYLTRPQDELVRKHFGPNLPSIQKMNLALILINTHIALHGIQPMTPAAVQIGGIQIREDDSPLPQVSQVSRFRSHCHCCLMPMKLLCNPRQSLPLFRPSCKY</sequence>
<dbReference type="PANTHER" id="PTHR48043">
    <property type="entry name" value="EG:EG0003.4 PROTEIN-RELATED"/>
    <property type="match status" value="1"/>
</dbReference>
<organism evidence="4 5">
    <name type="scientific">Ooceraea biroi</name>
    <name type="common">Clonal raider ant</name>
    <name type="synonym">Cerapachys biroi</name>
    <dbReference type="NCBI Taxonomy" id="2015173"/>
    <lineage>
        <taxon>Eukaryota</taxon>
        <taxon>Metazoa</taxon>
        <taxon>Ecdysozoa</taxon>
        <taxon>Arthropoda</taxon>
        <taxon>Hexapoda</taxon>
        <taxon>Insecta</taxon>
        <taxon>Pterygota</taxon>
        <taxon>Neoptera</taxon>
        <taxon>Endopterygota</taxon>
        <taxon>Hymenoptera</taxon>
        <taxon>Apocrita</taxon>
        <taxon>Aculeata</taxon>
        <taxon>Formicoidea</taxon>
        <taxon>Formicidae</taxon>
        <taxon>Dorylinae</taxon>
        <taxon>Ooceraea</taxon>
    </lineage>
</organism>
<dbReference type="AlphaFoldDB" id="A0A026WVW9"/>
<evidence type="ECO:0000256" key="2">
    <source>
        <dbReference type="ARBA" id="ARBA00022676"/>
    </source>
</evidence>
<dbReference type="InterPro" id="IPR050271">
    <property type="entry name" value="UDP-glycosyltransferase"/>
</dbReference>
<keyword evidence="2" id="KW-0328">Glycosyltransferase</keyword>
<dbReference type="Proteomes" id="UP000053097">
    <property type="component" value="Unassembled WGS sequence"/>
</dbReference>
<comment type="similarity">
    <text evidence="1">Belongs to the UDP-glycosyltransferase family.</text>
</comment>
<dbReference type="GO" id="GO:0008194">
    <property type="term" value="F:UDP-glycosyltransferase activity"/>
    <property type="evidence" value="ECO:0007669"/>
    <property type="project" value="InterPro"/>
</dbReference>
<evidence type="ECO:0000256" key="3">
    <source>
        <dbReference type="ARBA" id="ARBA00022679"/>
    </source>
</evidence>
<evidence type="ECO:0000313" key="5">
    <source>
        <dbReference type="Proteomes" id="UP000053097"/>
    </source>
</evidence>
<evidence type="ECO:0000256" key="1">
    <source>
        <dbReference type="ARBA" id="ARBA00009995"/>
    </source>
</evidence>
<dbReference type="OMA" id="FYSHISE"/>
<name>A0A026WVW9_OOCBI</name>
<evidence type="ECO:0000313" key="4">
    <source>
        <dbReference type="EMBL" id="EZA59831.1"/>
    </source>
</evidence>